<comment type="caution">
    <text evidence="2">The sequence shown here is derived from an EMBL/GenBank/DDBJ whole genome shotgun (WGS) entry which is preliminary data.</text>
</comment>
<evidence type="ECO:0000256" key="1">
    <source>
        <dbReference type="SAM" id="MobiDB-lite"/>
    </source>
</evidence>
<organism evidence="2">
    <name type="scientific">Serratia marcescens</name>
    <dbReference type="NCBI Taxonomy" id="615"/>
    <lineage>
        <taxon>Bacteria</taxon>
        <taxon>Pseudomonadati</taxon>
        <taxon>Pseudomonadota</taxon>
        <taxon>Gammaproteobacteria</taxon>
        <taxon>Enterobacterales</taxon>
        <taxon>Yersiniaceae</taxon>
        <taxon>Serratia</taxon>
    </lineage>
</organism>
<accession>A0A939NQF9</accession>
<dbReference type="AlphaFoldDB" id="A0A939NQF9"/>
<gene>
    <name evidence="2" type="ORF">J4732_11645</name>
</gene>
<evidence type="ECO:0000313" key="2">
    <source>
        <dbReference type="EMBL" id="MBO2006906.1"/>
    </source>
</evidence>
<name>A0A939NQF9_SERMA</name>
<feature type="region of interest" description="Disordered" evidence="1">
    <location>
        <begin position="84"/>
        <end position="103"/>
    </location>
</feature>
<dbReference type="EMBL" id="JAGETR010000069">
    <property type="protein sequence ID" value="MBO2006906.1"/>
    <property type="molecule type" value="Genomic_DNA"/>
</dbReference>
<reference evidence="2" key="1">
    <citation type="submission" date="2021-03" db="EMBL/GenBank/DDBJ databases">
        <title>Molecular epidemiology and mechanisms of colistin and carbapenem resistance in Enterobacteriaceae from clinical isolates, the environment and porcine samples in Pretoria, South Africa.</title>
        <authorList>
            <person name="Bogoshi D."/>
            <person name="Mbelle N.M."/>
            <person name="Naidoo V."/>
            <person name="Osei Sekyere J."/>
        </authorList>
    </citation>
    <scope>NUCLEOTIDE SEQUENCE</scope>
    <source>
        <strain evidence="2">C080</strain>
    </source>
</reference>
<sequence length="120" mass="12931">MAQRCRCGTGEPGGIRPPDGIALWLSVEGQTVALMTRRRGRRRCGCIRGETTAFSVALSQGRCLWRLQAPGYFVFETTDIRCDDAENETPAGHDAAGSDGGLDDLRHRLPALINSTGGRA</sequence>
<protein>
    <submittedName>
        <fullName evidence="2">Uncharacterized protein</fullName>
    </submittedName>
</protein>
<proteinExistence type="predicted"/>